<evidence type="ECO:0000313" key="8">
    <source>
        <dbReference type="EMBL" id="CUS02475.1"/>
    </source>
</evidence>
<evidence type="ECO:0000256" key="2">
    <source>
        <dbReference type="ARBA" id="ARBA00022692"/>
    </source>
</evidence>
<feature type="transmembrane region" description="Helical" evidence="5">
    <location>
        <begin position="516"/>
        <end position="536"/>
    </location>
</feature>
<evidence type="ECO:0000256" key="4">
    <source>
        <dbReference type="ARBA" id="ARBA00023136"/>
    </source>
</evidence>
<keyword evidence="9" id="KW-1185">Reference proteome</keyword>
<feature type="transmembrane region" description="Helical" evidence="5">
    <location>
        <begin position="865"/>
        <end position="886"/>
    </location>
</feature>
<proteinExistence type="predicted"/>
<dbReference type="EMBL" id="LN890655">
    <property type="protein sequence ID" value="CUS02475.1"/>
    <property type="molecule type" value="Genomic_DNA"/>
</dbReference>
<keyword evidence="4 5" id="KW-0472">Membrane</keyword>
<keyword evidence="6" id="KW-0732">Signal</keyword>
<evidence type="ECO:0000256" key="3">
    <source>
        <dbReference type="ARBA" id="ARBA00022989"/>
    </source>
</evidence>
<sequence>MIPSDSGTTRHNTFASAAKWRAISLICLAVAALALLASGALAARDAYLTRGIPNGLPEPIPQGGARLGVNVALERYDDELPAVLAEIGRNRVTYVKQSFYFSEAFDWAAADRLIDATTAAGLTLVPLLDGDPATGFAPPAPAAYAAWAGAFAGRYGDNLSHYIIWDEPNLAGHWGGNGVNPSDYAALLSAAAAAIRAADPDAVIVAGPLAPTTETGPQNMAEPLFLAALYEAGAAAAFDVVAAKPYGFDDGPEDRTVDIDHLNFSRPILLREVMLAHGDGHKAIWAGNWGWNSLPPGWTGQPSIWGQTTEAGQAERSVAALERARREWPWMGLMFLENWEPGGASDDPRWGFSIAGRPTADALAAYVAAQPPDVAMPGFRPAEPADPAQQFSGAWEFSPEFGADIGQSGDTARFNFWGTAVGVRVRRADFRARLYATVDGQPANALPRDENGAMLILTAPNPAEDVIAMEVIARDLPPGPHVLELTAARGWDQWALNGFSAGYRPEGVARPWPRPALGVLALASLVAAWWAGRRAAWGAAGRSLARAYERLSDRAQLGLTALAAALAGLTGWLTWGQDALGLYRRLGDGGQLAATAAAATVFYVTPSFILFSLALLALFVLLVMRPAWGLALIALTIPFYVPPLPKAILGYRFSPVEIFTWVTAAAWLARSALDAGLPPRRWALARPRLARADVAVLAFTLIATLSLLFTERRDVALSEWRVVILEPVLFYLLLRASRPSAKEWWVILDAFVLSGLLVAGYGLWQYATGQNLITAEGGLMRLRSIYGSPNNVALYLDRLLPLLLAMALLGKQAIHGRRRLIYTVALLPIGLTILLTFSKGALFLGVPAAVVVVFWVWQRRAGRRAWPWVVAAALAGLAAIIIAGRIPALAARLDLFGTTGVFRLNLWRAAVNMIRDHPWFGVGLDNFLYAYRGRYILDAAWQEPNLSHPHNVILDFATRLGLLGLVAGGWLIWEAGRATLGAIRRADATWLPVAAGIGGLLAAMLAHGLVDHSFFLVDLAFVFFLALGAAVWLGEPTAVSRAEFAPPER</sequence>
<dbReference type="InterPro" id="IPR017853">
    <property type="entry name" value="GH"/>
</dbReference>
<feature type="transmembrane region" description="Helical" evidence="5">
    <location>
        <begin position="746"/>
        <end position="764"/>
    </location>
</feature>
<organism evidence="8 9">
    <name type="scientific">Candidatus Promineifilum breve</name>
    <dbReference type="NCBI Taxonomy" id="1806508"/>
    <lineage>
        <taxon>Bacteria</taxon>
        <taxon>Bacillati</taxon>
        <taxon>Chloroflexota</taxon>
        <taxon>Ardenticatenia</taxon>
        <taxon>Candidatus Promineifilales</taxon>
        <taxon>Candidatus Promineifilaceae</taxon>
        <taxon>Candidatus Promineifilum</taxon>
    </lineage>
</organism>
<dbReference type="KEGG" id="pbf:CFX0092_A0608"/>
<evidence type="ECO:0000256" key="6">
    <source>
        <dbReference type="SAM" id="SignalP"/>
    </source>
</evidence>
<feature type="transmembrane region" description="Helical" evidence="5">
    <location>
        <begin position="956"/>
        <end position="976"/>
    </location>
</feature>
<keyword evidence="3 5" id="KW-1133">Transmembrane helix</keyword>
<feature type="transmembrane region" description="Helical" evidence="5">
    <location>
        <begin position="988"/>
        <end position="1007"/>
    </location>
</feature>
<keyword evidence="2 5" id="KW-0812">Transmembrane</keyword>
<dbReference type="GO" id="GO:0016020">
    <property type="term" value="C:membrane"/>
    <property type="evidence" value="ECO:0007669"/>
    <property type="project" value="UniProtKB-SubCell"/>
</dbReference>
<evidence type="ECO:0000256" key="5">
    <source>
        <dbReference type="SAM" id="Phobius"/>
    </source>
</evidence>
<feature type="transmembrane region" description="Helical" evidence="5">
    <location>
        <begin position="819"/>
        <end position="835"/>
    </location>
</feature>
<name>A0A160T1R3_9CHLR</name>
<dbReference type="InterPro" id="IPR007016">
    <property type="entry name" value="O-antigen_ligase-rel_domated"/>
</dbReference>
<evidence type="ECO:0000313" key="9">
    <source>
        <dbReference type="Proteomes" id="UP000215027"/>
    </source>
</evidence>
<dbReference type="PANTHER" id="PTHR37422:SF13">
    <property type="entry name" value="LIPOPOLYSACCHARIDE BIOSYNTHESIS PROTEIN PA4999-RELATED"/>
    <property type="match status" value="1"/>
</dbReference>
<feature type="transmembrane region" description="Helical" evidence="5">
    <location>
        <begin position="689"/>
        <end position="709"/>
    </location>
</feature>
<feature type="domain" description="O-antigen ligase-related" evidence="7">
    <location>
        <begin position="825"/>
        <end position="966"/>
    </location>
</feature>
<feature type="signal peptide" evidence="6">
    <location>
        <begin position="1"/>
        <end position="42"/>
    </location>
</feature>
<dbReference type="PANTHER" id="PTHR37422">
    <property type="entry name" value="TEICHURONIC ACID BIOSYNTHESIS PROTEIN TUAE"/>
    <property type="match status" value="1"/>
</dbReference>
<accession>A0A160T1R3</accession>
<gene>
    <name evidence="8" type="ORF">CFX0092_A0608</name>
</gene>
<feature type="transmembrane region" description="Helical" evidence="5">
    <location>
        <begin position="1013"/>
        <end position="1033"/>
    </location>
</feature>
<feature type="transmembrane region" description="Helical" evidence="5">
    <location>
        <begin position="595"/>
        <end position="620"/>
    </location>
</feature>
<evidence type="ECO:0000259" key="7">
    <source>
        <dbReference type="Pfam" id="PF04932"/>
    </source>
</evidence>
<feature type="transmembrane region" description="Helical" evidence="5">
    <location>
        <begin position="649"/>
        <end position="669"/>
    </location>
</feature>
<evidence type="ECO:0000256" key="1">
    <source>
        <dbReference type="ARBA" id="ARBA00004141"/>
    </source>
</evidence>
<dbReference type="Gene3D" id="3.20.20.80">
    <property type="entry name" value="Glycosidases"/>
    <property type="match status" value="1"/>
</dbReference>
<comment type="subcellular location">
    <subcellularLocation>
        <location evidence="1">Membrane</location>
        <topology evidence="1">Multi-pass membrane protein</topology>
    </subcellularLocation>
</comment>
<reference evidence="8" key="1">
    <citation type="submission" date="2016-01" db="EMBL/GenBank/DDBJ databases">
        <authorList>
            <person name="Mcilroy J.S."/>
            <person name="Karst M S."/>
            <person name="Albertsen M."/>
        </authorList>
    </citation>
    <scope>NUCLEOTIDE SEQUENCE</scope>
    <source>
        <strain evidence="8">Cfx-K</strain>
    </source>
</reference>
<dbReference type="SUPFAM" id="SSF51445">
    <property type="entry name" value="(Trans)glycosidases"/>
    <property type="match status" value="1"/>
</dbReference>
<feature type="chain" id="PRO_5007820161" description="O-antigen ligase-related domain-containing protein" evidence="6">
    <location>
        <begin position="43"/>
        <end position="1049"/>
    </location>
</feature>
<dbReference type="InterPro" id="IPR051533">
    <property type="entry name" value="WaaL-like"/>
</dbReference>
<dbReference type="Proteomes" id="UP000215027">
    <property type="component" value="Chromosome I"/>
</dbReference>
<dbReference type="Gene3D" id="2.60.120.260">
    <property type="entry name" value="Galactose-binding domain-like"/>
    <property type="match status" value="1"/>
</dbReference>
<dbReference type="Pfam" id="PF04932">
    <property type="entry name" value="Wzy_C"/>
    <property type="match status" value="1"/>
</dbReference>
<dbReference type="AlphaFoldDB" id="A0A160T1R3"/>
<feature type="transmembrane region" description="Helical" evidence="5">
    <location>
        <begin position="841"/>
        <end position="858"/>
    </location>
</feature>
<protein>
    <recommendedName>
        <fullName evidence="7">O-antigen ligase-related domain-containing protein</fullName>
    </recommendedName>
</protein>
<feature type="transmembrane region" description="Helical" evidence="5">
    <location>
        <begin position="557"/>
        <end position="575"/>
    </location>
</feature>